<evidence type="ECO:0000313" key="1">
    <source>
        <dbReference type="EMBL" id="VFK33070.1"/>
    </source>
</evidence>
<name>A0A450Y2G6_9GAMM</name>
<sequence length="72" mass="8666">MTTEAELTEKELRINDRRPRNNSPIIGHDQSCKVRNRLWRIFEIESDEEKERKKLRGRDCRLISNRMLAIIS</sequence>
<dbReference type="EMBL" id="CAADGH010000144">
    <property type="protein sequence ID" value="VFK77472.1"/>
    <property type="molecule type" value="Genomic_DNA"/>
</dbReference>
<dbReference type="EMBL" id="CAADFQ010000142">
    <property type="protein sequence ID" value="VFK35746.1"/>
    <property type="molecule type" value="Genomic_DNA"/>
</dbReference>
<organism evidence="2">
    <name type="scientific">Candidatus Kentrum sp. MB</name>
    <dbReference type="NCBI Taxonomy" id="2138164"/>
    <lineage>
        <taxon>Bacteria</taxon>
        <taxon>Pseudomonadati</taxon>
        <taxon>Pseudomonadota</taxon>
        <taxon>Gammaproteobacteria</taxon>
        <taxon>Candidatus Kentrum</taxon>
    </lineage>
</organism>
<proteinExistence type="predicted"/>
<evidence type="ECO:0000313" key="3">
    <source>
        <dbReference type="EMBL" id="VFK77472.1"/>
    </source>
</evidence>
<accession>A0A450Y2G6</accession>
<evidence type="ECO:0000313" key="2">
    <source>
        <dbReference type="EMBL" id="VFK35746.1"/>
    </source>
</evidence>
<dbReference type="EMBL" id="CAADFO010000136">
    <property type="protein sequence ID" value="VFK33070.1"/>
    <property type="molecule type" value="Genomic_DNA"/>
</dbReference>
<reference evidence="2" key="1">
    <citation type="submission" date="2019-02" db="EMBL/GenBank/DDBJ databases">
        <authorList>
            <person name="Gruber-Vodicka R. H."/>
            <person name="Seah K. B. B."/>
        </authorList>
    </citation>
    <scope>NUCLEOTIDE SEQUENCE</scope>
    <source>
        <strain evidence="1">BECK_BZ197</strain>
        <strain evidence="3">BECK_BZ198</strain>
        <strain evidence="2">BECK_BZ199</strain>
    </source>
</reference>
<dbReference type="AlphaFoldDB" id="A0A450Y2G6"/>
<gene>
    <name evidence="1" type="ORF">BECKMB1821G_GA0114241_11364</name>
    <name evidence="3" type="ORF">BECKMB1821H_GA0114242_11444</name>
    <name evidence="2" type="ORF">BECKMB1821I_GA0114274_11424</name>
</gene>
<protein>
    <submittedName>
        <fullName evidence="2">Uncharacterized protein</fullName>
    </submittedName>
</protein>